<evidence type="ECO:0000313" key="3">
    <source>
        <dbReference type="EMBL" id="KAL3270620.1"/>
    </source>
</evidence>
<proteinExistence type="predicted"/>
<sequence length="494" mass="57611">MYSRNLSYLLRLFLVFSIIILDVKGAYKRHSVFQKLTTEERLSTFGSLVQNNSLARRAILYWNVTVFAPKNEVFQKFNGYFPTELVYYHVSNELKSLKNIFETNHLHTLADGYPPLWISKIDYDVYVNNAKILANESDFYSRVAGGFYNNNQVLHIIDEVLEPPSIYLNDPTALDIITNFTKDKSLATQKYLERITYWNKTKLFGSNGGNTYFVPIDKGFNEHRYRLSDKYTIDGHIIPNQVLFTRPTLRNFYFETRSNGDYIYMLASFVERNGKLFVRSNTVLGDSNHQKGELLSEVIKANVPVKNGVVHFIERPLGIFDMVLMPFPFLPILSKLSGDPQLNITYQMGQMTTFNQHLENTHSLLTFFVPRDVAWKGLLNNLTEDTQERVTLLGRHLVISDVRHTMKMLWYRSFERVITLNTVGGPIEVTVTKDEEENYSILYENKRIKVYRPDYICTNGIIHIIDQPFIDTDKEKASKMLKMNFWRSLEDFVF</sequence>
<dbReference type="InterPro" id="IPR050904">
    <property type="entry name" value="Adhesion/Biosynth-related"/>
</dbReference>
<feature type="domain" description="FAS1" evidence="2">
    <location>
        <begin position="173"/>
        <end position="317"/>
    </location>
</feature>
<dbReference type="AlphaFoldDB" id="A0ABD2MWR7"/>
<keyword evidence="1" id="KW-0812">Transmembrane</keyword>
<gene>
    <name evidence="3" type="ORF">HHI36_021154</name>
</gene>
<feature type="domain" description="FAS1" evidence="2">
    <location>
        <begin position="29"/>
        <end position="161"/>
    </location>
</feature>
<dbReference type="InterPro" id="IPR000782">
    <property type="entry name" value="FAS1_domain"/>
</dbReference>
<dbReference type="PANTHER" id="PTHR10900">
    <property type="entry name" value="PERIOSTIN-RELATED"/>
    <property type="match status" value="1"/>
</dbReference>
<keyword evidence="1" id="KW-0472">Membrane</keyword>
<organism evidence="3 4">
    <name type="scientific">Cryptolaemus montrouzieri</name>
    <dbReference type="NCBI Taxonomy" id="559131"/>
    <lineage>
        <taxon>Eukaryota</taxon>
        <taxon>Metazoa</taxon>
        <taxon>Ecdysozoa</taxon>
        <taxon>Arthropoda</taxon>
        <taxon>Hexapoda</taxon>
        <taxon>Insecta</taxon>
        <taxon>Pterygota</taxon>
        <taxon>Neoptera</taxon>
        <taxon>Endopterygota</taxon>
        <taxon>Coleoptera</taxon>
        <taxon>Polyphaga</taxon>
        <taxon>Cucujiformia</taxon>
        <taxon>Coccinelloidea</taxon>
        <taxon>Coccinellidae</taxon>
        <taxon>Scymninae</taxon>
        <taxon>Scymnini</taxon>
        <taxon>Cryptolaemus</taxon>
    </lineage>
</organism>
<evidence type="ECO:0000256" key="1">
    <source>
        <dbReference type="SAM" id="Phobius"/>
    </source>
</evidence>
<dbReference type="PANTHER" id="PTHR10900:SF124">
    <property type="entry name" value="FI05614P"/>
    <property type="match status" value="1"/>
</dbReference>
<dbReference type="Proteomes" id="UP001516400">
    <property type="component" value="Unassembled WGS sequence"/>
</dbReference>
<feature type="transmembrane region" description="Helical" evidence="1">
    <location>
        <begin position="6"/>
        <end position="27"/>
    </location>
</feature>
<evidence type="ECO:0000259" key="2">
    <source>
        <dbReference type="PROSITE" id="PS50213"/>
    </source>
</evidence>
<comment type="caution">
    <text evidence="3">The sequence shown here is derived from an EMBL/GenBank/DDBJ whole genome shotgun (WGS) entry which is preliminary data.</text>
</comment>
<accession>A0ABD2MWR7</accession>
<reference evidence="3 4" key="1">
    <citation type="journal article" date="2021" name="BMC Biol.">
        <title>Horizontally acquired antibacterial genes associated with adaptive radiation of ladybird beetles.</title>
        <authorList>
            <person name="Li H.S."/>
            <person name="Tang X.F."/>
            <person name="Huang Y.H."/>
            <person name="Xu Z.Y."/>
            <person name="Chen M.L."/>
            <person name="Du X.Y."/>
            <person name="Qiu B.Y."/>
            <person name="Chen P.T."/>
            <person name="Zhang W."/>
            <person name="Slipinski A."/>
            <person name="Escalona H.E."/>
            <person name="Waterhouse R.M."/>
            <person name="Zwick A."/>
            <person name="Pang H."/>
        </authorList>
    </citation>
    <scope>NUCLEOTIDE SEQUENCE [LARGE SCALE GENOMIC DNA]</scope>
    <source>
        <strain evidence="3">SYSU2018</strain>
    </source>
</reference>
<dbReference type="EMBL" id="JABFTP020000042">
    <property type="protein sequence ID" value="KAL3270620.1"/>
    <property type="molecule type" value="Genomic_DNA"/>
</dbReference>
<dbReference type="Gene3D" id="2.30.180.10">
    <property type="entry name" value="FAS1 domain"/>
    <property type="match status" value="3"/>
</dbReference>
<dbReference type="Pfam" id="PF02469">
    <property type="entry name" value="Fasciclin"/>
    <property type="match status" value="3"/>
</dbReference>
<name>A0ABD2MWR7_9CUCU</name>
<dbReference type="PROSITE" id="PS50213">
    <property type="entry name" value="FAS1"/>
    <property type="match status" value="3"/>
</dbReference>
<keyword evidence="1" id="KW-1133">Transmembrane helix</keyword>
<keyword evidence="4" id="KW-1185">Reference proteome</keyword>
<dbReference type="InterPro" id="IPR036378">
    <property type="entry name" value="FAS1_dom_sf"/>
</dbReference>
<protein>
    <recommendedName>
        <fullName evidence="2">FAS1 domain-containing protein</fullName>
    </recommendedName>
</protein>
<dbReference type="SMART" id="SM00554">
    <property type="entry name" value="FAS1"/>
    <property type="match status" value="3"/>
</dbReference>
<evidence type="ECO:0000313" key="4">
    <source>
        <dbReference type="Proteomes" id="UP001516400"/>
    </source>
</evidence>
<feature type="domain" description="FAS1" evidence="2">
    <location>
        <begin position="329"/>
        <end position="469"/>
    </location>
</feature>
<dbReference type="SUPFAM" id="SSF82153">
    <property type="entry name" value="FAS1 domain"/>
    <property type="match status" value="3"/>
</dbReference>